<evidence type="ECO:0000256" key="1">
    <source>
        <dbReference type="ARBA" id="ARBA00002393"/>
    </source>
</evidence>
<dbReference type="Pfam" id="PF16193">
    <property type="entry name" value="AAA_assoc_2"/>
    <property type="match status" value="1"/>
</dbReference>
<evidence type="ECO:0000256" key="5">
    <source>
        <dbReference type="ARBA" id="ARBA00022840"/>
    </source>
</evidence>
<keyword evidence="5" id="KW-0067">ATP-binding</keyword>
<dbReference type="Pfam" id="PF12002">
    <property type="entry name" value="MgsA_C"/>
    <property type="match status" value="1"/>
</dbReference>
<dbReference type="SMART" id="SM00382">
    <property type="entry name" value="AAA"/>
    <property type="match status" value="1"/>
</dbReference>
<dbReference type="InterPro" id="IPR032423">
    <property type="entry name" value="AAA_assoc_2"/>
</dbReference>
<evidence type="ECO:0000256" key="3">
    <source>
        <dbReference type="ARBA" id="ARBA00020776"/>
    </source>
</evidence>
<evidence type="ECO:0000256" key="2">
    <source>
        <dbReference type="ARBA" id="ARBA00008959"/>
    </source>
</evidence>
<protein>
    <recommendedName>
        <fullName evidence="3">Replication-associated recombination protein A</fullName>
    </recommendedName>
</protein>
<dbReference type="InterPro" id="IPR021886">
    <property type="entry name" value="MgsA_C"/>
</dbReference>
<accession>A0ABP6XIK1</accession>
<keyword evidence="4" id="KW-0547">Nucleotide-binding</keyword>
<dbReference type="InterPro" id="IPR027417">
    <property type="entry name" value="P-loop_NTPase"/>
</dbReference>
<evidence type="ECO:0000313" key="8">
    <source>
        <dbReference type="Proteomes" id="UP001500954"/>
    </source>
</evidence>
<proteinExistence type="inferred from homology"/>
<dbReference type="PANTHER" id="PTHR13779">
    <property type="entry name" value="WERNER HELICASE-INTERACTING PROTEIN 1 FAMILY MEMBER"/>
    <property type="match status" value="1"/>
</dbReference>
<keyword evidence="8" id="KW-1185">Reference proteome</keyword>
<dbReference type="PANTHER" id="PTHR13779:SF7">
    <property type="entry name" value="ATPASE WRNIP1"/>
    <property type="match status" value="1"/>
</dbReference>
<dbReference type="EMBL" id="BAABCY010000035">
    <property type="protein sequence ID" value="GAA3565247.1"/>
    <property type="molecule type" value="Genomic_DNA"/>
</dbReference>
<name>A0ABP6XIK1_9FLAO</name>
<dbReference type="Pfam" id="PF00004">
    <property type="entry name" value="AAA"/>
    <property type="match status" value="1"/>
</dbReference>
<feature type="domain" description="AAA+ ATPase" evidence="6">
    <location>
        <begin position="38"/>
        <end position="156"/>
    </location>
</feature>
<reference evidence="8" key="1">
    <citation type="journal article" date="2019" name="Int. J. Syst. Evol. Microbiol.">
        <title>The Global Catalogue of Microorganisms (GCM) 10K type strain sequencing project: providing services to taxonomists for standard genome sequencing and annotation.</title>
        <authorList>
            <consortium name="The Broad Institute Genomics Platform"/>
            <consortium name="The Broad Institute Genome Sequencing Center for Infectious Disease"/>
            <person name="Wu L."/>
            <person name="Ma J."/>
        </authorList>
    </citation>
    <scope>NUCLEOTIDE SEQUENCE [LARGE SCALE GENOMIC DNA]</scope>
    <source>
        <strain evidence="8">JCM 17111</strain>
    </source>
</reference>
<comment type="caution">
    <text evidence="7">The sequence shown here is derived from an EMBL/GenBank/DDBJ whole genome shotgun (WGS) entry which is preliminary data.</text>
</comment>
<dbReference type="Gene3D" id="1.10.8.60">
    <property type="match status" value="1"/>
</dbReference>
<dbReference type="InterPro" id="IPR008921">
    <property type="entry name" value="DNA_pol3_clamp-load_cplx_C"/>
</dbReference>
<dbReference type="SUPFAM" id="SSF52540">
    <property type="entry name" value="P-loop containing nucleoside triphosphate hydrolases"/>
    <property type="match status" value="1"/>
</dbReference>
<dbReference type="InterPro" id="IPR003593">
    <property type="entry name" value="AAA+_ATPase"/>
</dbReference>
<dbReference type="SUPFAM" id="SSF48019">
    <property type="entry name" value="post-AAA+ oligomerization domain-like"/>
    <property type="match status" value="1"/>
</dbReference>
<dbReference type="InterPro" id="IPR051314">
    <property type="entry name" value="AAA_ATPase_RarA/MGS1/WRNIP1"/>
</dbReference>
<gene>
    <name evidence="7" type="ORF">GCM10022395_14560</name>
</gene>
<dbReference type="CDD" id="cd00009">
    <property type="entry name" value="AAA"/>
    <property type="match status" value="1"/>
</dbReference>
<sequence length="425" mass="47381">MNEPLAERLRPKTLTDYVSQTHLVGANGSLTQHIKQGLIPSMLFWGPPGTGKTTLANIIAAESGRPFYTLSAINSGVKDVRDVIDKAKQSGGLFTTKNPILFIDEIHRFSKSQQDSLLQAVEKGWITLIGATTENPSFEVIPALLSRCQVYILNAFDKTDLETLLERAIEKDEYLSKKNIILKETNALLRISGGDGRKLLNVFELIVNALGSDDIVITDDMVLDKVQNNTVRYDKTGEQHYDIISAFIKSIRGSDPNAAVYWLARMVEGGEDVKFIARRLLILASEDIGNANPTALVIANNTFQAVSAIGYPESRIVLSQCATYLACSPKSNAAYKAINTAQQLVRQTGDLSVPLEIRNAPTKLMKELGYGENYKYAHNYDLNFANQEFLPENIKNTKLYDPGNNARENAHREFLKQRWKDKYGY</sequence>
<comment type="similarity">
    <text evidence="2">Belongs to the AAA ATPase family. RarA/MGS1/WRNIP1 subfamily.</text>
</comment>
<organism evidence="7 8">
    <name type="scientific">Snuella lapsa</name>
    <dbReference type="NCBI Taxonomy" id="870481"/>
    <lineage>
        <taxon>Bacteria</taxon>
        <taxon>Pseudomonadati</taxon>
        <taxon>Bacteroidota</taxon>
        <taxon>Flavobacteriia</taxon>
        <taxon>Flavobacteriales</taxon>
        <taxon>Flavobacteriaceae</taxon>
        <taxon>Snuella</taxon>
    </lineage>
</organism>
<dbReference type="CDD" id="cd18139">
    <property type="entry name" value="HLD_clamp_RarA"/>
    <property type="match status" value="1"/>
</dbReference>
<dbReference type="Gene3D" id="1.20.272.10">
    <property type="match status" value="1"/>
</dbReference>
<dbReference type="InterPro" id="IPR003959">
    <property type="entry name" value="ATPase_AAA_core"/>
</dbReference>
<comment type="function">
    <text evidence="1">DNA-dependent ATPase that plays important roles in cellular responses to stalled DNA replication processes.</text>
</comment>
<dbReference type="Gene3D" id="3.40.50.300">
    <property type="entry name" value="P-loop containing nucleotide triphosphate hydrolases"/>
    <property type="match status" value="1"/>
</dbReference>
<dbReference type="Gene3D" id="1.10.3710.10">
    <property type="entry name" value="DNA polymerase III clamp loader subunits, C-terminal domain"/>
    <property type="match status" value="1"/>
</dbReference>
<evidence type="ECO:0000259" key="6">
    <source>
        <dbReference type="SMART" id="SM00382"/>
    </source>
</evidence>
<evidence type="ECO:0000256" key="4">
    <source>
        <dbReference type="ARBA" id="ARBA00022741"/>
    </source>
</evidence>
<evidence type="ECO:0000313" key="7">
    <source>
        <dbReference type="EMBL" id="GAA3565247.1"/>
    </source>
</evidence>
<dbReference type="Proteomes" id="UP001500954">
    <property type="component" value="Unassembled WGS sequence"/>
</dbReference>
<dbReference type="RefSeq" id="WP_345005255.1">
    <property type="nucleotide sequence ID" value="NZ_BAABCY010000035.1"/>
</dbReference>